<sequence length="467" mass="55338">MKNDEILEGFVSLDLKSYIDQTTKNSDITLIKNEKSKHERIKQRIDKQLYNTFTTKIPFIIDILETSHEINKKLTNVKMKVQQYRQAIDLLEDNDEAEFIDVKMVEKLKILLSEFRSDCSVFLNGKRYLVFYDILLSEDLNEVKRVSFLNEETKSSEKNDISDKIAEKIDKLNLKSNQSAYILIFTNDLLIIGKRVRKKFELTNAFNYNIIQLSIENGKLFLKVDPLEFIFTKDIHSLEKIVQTFKEICCKNTKNTGDNTGDKEINEKKNFLEFLQYTEQYDELISVKGETMIKIDVYDIKDDDHCLFQAFKLLDSNNERSELLFDFLEHEFNKKLAKSNPVQSLKEYIDQIYSIMNTFYGKSKEVIKRYEKKYGFSQIDCVNRVVFIEKIVLKTIILLRKRVFGKYAHINDTEKFENQIRQYLTFDGFCFNYLLEFVQNDKERVKENSLKEVKTQIESIVKEMIEK</sequence>
<gene>
    <name evidence="1" type="ORF">EDEG_00427</name>
</gene>
<dbReference type="InParanoid" id="J9D103"/>
<dbReference type="VEuPathDB" id="MicrosporidiaDB:EDEG_00427"/>
<dbReference type="Proteomes" id="UP000003163">
    <property type="component" value="Unassembled WGS sequence"/>
</dbReference>
<dbReference type="AlphaFoldDB" id="J9D103"/>
<dbReference type="EMBL" id="AFBI03000005">
    <property type="protein sequence ID" value="EJW01536.1"/>
    <property type="molecule type" value="Genomic_DNA"/>
</dbReference>
<keyword evidence="2" id="KW-1185">Reference proteome</keyword>
<proteinExistence type="predicted"/>
<organism evidence="1 2">
    <name type="scientific">Edhazardia aedis (strain USNM 41457)</name>
    <name type="common">Microsporidian parasite</name>
    <dbReference type="NCBI Taxonomy" id="1003232"/>
    <lineage>
        <taxon>Eukaryota</taxon>
        <taxon>Fungi</taxon>
        <taxon>Fungi incertae sedis</taxon>
        <taxon>Microsporidia</taxon>
        <taxon>Edhazardia</taxon>
    </lineage>
</organism>
<protein>
    <submittedName>
        <fullName evidence="1">Uncharacterized protein</fullName>
    </submittedName>
</protein>
<accession>J9D103</accession>
<comment type="caution">
    <text evidence="1">The sequence shown here is derived from an EMBL/GenBank/DDBJ whole genome shotgun (WGS) entry which is preliminary data.</text>
</comment>
<reference evidence="2" key="2">
    <citation type="submission" date="2015-07" db="EMBL/GenBank/DDBJ databases">
        <title>Contrasting host-pathogen interactions and genome evolution in two generalist and specialist microsporidian pathogens of mosquitoes.</title>
        <authorList>
            <consortium name="The Broad Institute Genomics Platform"/>
            <consortium name="The Broad Institute Genome Sequencing Center for Infectious Disease"/>
            <person name="Cuomo C.A."/>
            <person name="Sanscrainte N.D."/>
            <person name="Goldberg J.M."/>
            <person name="Heiman D."/>
            <person name="Young S."/>
            <person name="Zeng Q."/>
            <person name="Becnel J.J."/>
            <person name="Birren B.W."/>
        </authorList>
    </citation>
    <scope>NUCLEOTIDE SEQUENCE [LARGE SCALE GENOMIC DNA]</scope>
    <source>
        <strain evidence="2">USNM 41457</strain>
    </source>
</reference>
<reference evidence="1 2" key="1">
    <citation type="submission" date="2011-08" db="EMBL/GenBank/DDBJ databases">
        <authorList>
            <person name="Liu Z.J."/>
            <person name="Shi F.L."/>
            <person name="Lu J.Q."/>
            <person name="Li M."/>
            <person name="Wang Z.L."/>
        </authorList>
    </citation>
    <scope>NUCLEOTIDE SEQUENCE [LARGE SCALE GENOMIC DNA]</scope>
    <source>
        <strain evidence="1 2">USNM 41457</strain>
    </source>
</reference>
<dbReference type="OMA" id="FICKEFE"/>
<evidence type="ECO:0000313" key="1">
    <source>
        <dbReference type="EMBL" id="EJW01536.1"/>
    </source>
</evidence>
<evidence type="ECO:0000313" key="2">
    <source>
        <dbReference type="Proteomes" id="UP000003163"/>
    </source>
</evidence>
<name>J9D103_EDHAE</name>
<dbReference type="HOGENOM" id="CLU_585293_0_0_1"/>